<name>A0ABY4WYQ2_9GAMM</name>
<reference evidence="1" key="1">
    <citation type="submission" date="2021-08" db="EMBL/GenBank/DDBJ databases">
        <authorList>
            <person name="Sakaguchi M."/>
            <person name="Kikuchi T."/>
            <person name="Urbanczyk H."/>
        </authorList>
    </citation>
    <scope>NUCLEOTIDE SEQUENCE</scope>
    <source>
        <strain evidence="1">020920N</strain>
    </source>
</reference>
<dbReference type="Proteomes" id="UP001056255">
    <property type="component" value="Chromosome I"/>
</dbReference>
<organism evidence="1 2">
    <name type="scientific">Grimontia kaedaensis</name>
    <dbReference type="NCBI Taxonomy" id="2872157"/>
    <lineage>
        <taxon>Bacteria</taxon>
        <taxon>Pseudomonadati</taxon>
        <taxon>Pseudomonadota</taxon>
        <taxon>Gammaproteobacteria</taxon>
        <taxon>Vibrionales</taxon>
        <taxon>Vibrionaceae</taxon>
        <taxon>Grimontia</taxon>
    </lineage>
</organism>
<sequence length="97" mass="10273">MANAGWIAEQAKVVAVESTSGNNDTFTAIVRGGSGPCVSDSSDKLIFFPRSEASTSEIHNRTYSMMLTALACGAKVSIYNYADDSFDKNVGVRAVSN</sequence>
<gene>
    <name evidence="1" type="ORF">K6Q96_06785</name>
</gene>
<evidence type="ECO:0000313" key="1">
    <source>
        <dbReference type="EMBL" id="USH04093.1"/>
    </source>
</evidence>
<dbReference type="RefSeq" id="WP_256481834.1">
    <property type="nucleotide sequence ID" value="NZ_CP082275.1"/>
</dbReference>
<dbReference type="EMBL" id="CP082275">
    <property type="protein sequence ID" value="USH04093.1"/>
    <property type="molecule type" value="Genomic_DNA"/>
</dbReference>
<dbReference type="InterPro" id="IPR046034">
    <property type="entry name" value="DUF5992"/>
</dbReference>
<protein>
    <submittedName>
        <fullName evidence="1">DUF5992 family protein</fullName>
    </submittedName>
</protein>
<proteinExistence type="predicted"/>
<dbReference type="Pfam" id="PF19454">
    <property type="entry name" value="DUF5992"/>
    <property type="match status" value="1"/>
</dbReference>
<keyword evidence="2" id="KW-1185">Reference proteome</keyword>
<accession>A0ABY4WYQ2</accession>
<evidence type="ECO:0000313" key="2">
    <source>
        <dbReference type="Proteomes" id="UP001056255"/>
    </source>
</evidence>